<dbReference type="EMBL" id="QXGD01000753">
    <property type="protein sequence ID" value="KAE9225959.1"/>
    <property type="molecule type" value="Genomic_DNA"/>
</dbReference>
<dbReference type="Proteomes" id="UP000440732">
    <property type="component" value="Unassembled WGS sequence"/>
</dbReference>
<dbReference type="Proteomes" id="UP000433483">
    <property type="component" value="Unassembled WGS sequence"/>
</dbReference>
<evidence type="ECO:0000313" key="12">
    <source>
        <dbReference type="Proteomes" id="UP000440732"/>
    </source>
</evidence>
<dbReference type="AlphaFoldDB" id="A0A6A3EK91"/>
<keyword evidence="10" id="KW-1185">Reference proteome</keyword>
<sequence>MKLDLKERDFFNEDDIEQMKLRKQIEKNNAGLEGHCWQAQGLVVTHGASKR</sequence>
<dbReference type="OrthoDB" id="10300493at2759"/>
<dbReference type="Proteomes" id="UP000486351">
    <property type="component" value="Unassembled WGS sequence"/>
</dbReference>
<gene>
    <name evidence="7" type="ORF">PF002_g14254</name>
    <name evidence="6" type="ORF">PF005_g12797</name>
    <name evidence="5" type="ORF">PF006_g11151</name>
    <name evidence="4" type="ORF">PF007_g12168</name>
    <name evidence="8" type="ORF">PF008_g11212</name>
    <name evidence="2" type="ORF">PF009_g14008</name>
    <name evidence="1" type="ORF">PF009_g17646</name>
    <name evidence="3" type="ORF">PF011_g10744</name>
</gene>
<name>A0A6A3EK91_9STRA</name>
<comment type="caution">
    <text evidence="1">The sequence shown here is derived from an EMBL/GenBank/DDBJ whole genome shotgun (WGS) entry which is preliminary data.</text>
</comment>
<evidence type="ECO:0000313" key="13">
    <source>
        <dbReference type="Proteomes" id="UP000441208"/>
    </source>
</evidence>
<evidence type="ECO:0000313" key="5">
    <source>
        <dbReference type="EMBL" id="KAE9143851.1"/>
    </source>
</evidence>
<dbReference type="EMBL" id="QXFZ01000630">
    <property type="protein sequence ID" value="KAE9109652.1"/>
    <property type="molecule type" value="Genomic_DNA"/>
</dbReference>
<evidence type="ECO:0000313" key="6">
    <source>
        <dbReference type="EMBL" id="KAE9206991.1"/>
    </source>
</evidence>
<evidence type="ECO:0000313" key="11">
    <source>
        <dbReference type="Proteomes" id="UP000440367"/>
    </source>
</evidence>
<dbReference type="Proteomes" id="UP000460718">
    <property type="component" value="Unassembled WGS sequence"/>
</dbReference>
<dbReference type="EMBL" id="QXGB01000688">
    <property type="protein sequence ID" value="KAE9206991.1"/>
    <property type="molecule type" value="Genomic_DNA"/>
</dbReference>
<protein>
    <submittedName>
        <fullName evidence="1">Uncharacterized protein</fullName>
    </submittedName>
</protein>
<dbReference type="Proteomes" id="UP000440367">
    <property type="component" value="Unassembled WGS sequence"/>
</dbReference>
<evidence type="ECO:0000313" key="9">
    <source>
        <dbReference type="Proteomes" id="UP000429523"/>
    </source>
</evidence>
<evidence type="ECO:0000313" key="8">
    <source>
        <dbReference type="EMBL" id="KAE9340211.1"/>
    </source>
</evidence>
<evidence type="ECO:0000313" key="2">
    <source>
        <dbReference type="EMBL" id="KAE8936060.1"/>
    </source>
</evidence>
<organism evidence="1 9">
    <name type="scientific">Phytophthora fragariae</name>
    <dbReference type="NCBI Taxonomy" id="53985"/>
    <lineage>
        <taxon>Eukaryota</taxon>
        <taxon>Sar</taxon>
        <taxon>Stramenopiles</taxon>
        <taxon>Oomycota</taxon>
        <taxon>Peronosporomycetes</taxon>
        <taxon>Peronosporales</taxon>
        <taxon>Peronosporaceae</taxon>
        <taxon>Phytophthora</taxon>
    </lineage>
</organism>
<evidence type="ECO:0000313" key="3">
    <source>
        <dbReference type="EMBL" id="KAE9008344.1"/>
    </source>
</evidence>
<reference evidence="9 10" key="1">
    <citation type="submission" date="2018-08" db="EMBL/GenBank/DDBJ databases">
        <title>Genomic investigation of the strawberry pathogen Phytophthora fragariae indicates pathogenicity is determined by transcriptional variation in three key races.</title>
        <authorList>
            <person name="Adams T.M."/>
            <person name="Armitage A.D."/>
            <person name="Sobczyk M.K."/>
            <person name="Bates H.J."/>
            <person name="Dunwell J.M."/>
            <person name="Nellist C.F."/>
            <person name="Harrison R.J."/>
        </authorList>
    </citation>
    <scope>NUCLEOTIDE SEQUENCE [LARGE SCALE GENOMIC DNA]</scope>
    <source>
        <strain evidence="7 11">BC-1</strain>
        <strain evidence="6 10">NOV-27</strain>
        <strain evidence="5 12">NOV-5</strain>
        <strain evidence="4 13">NOV-71</strain>
        <strain evidence="8 15">NOV-77</strain>
        <strain evidence="1 9">NOV-9</strain>
        <strain evidence="3 14">SCRP245</strain>
    </source>
</reference>
<evidence type="ECO:0000313" key="4">
    <source>
        <dbReference type="EMBL" id="KAE9109652.1"/>
    </source>
</evidence>
<evidence type="ECO:0000313" key="15">
    <source>
        <dbReference type="Proteomes" id="UP000486351"/>
    </source>
</evidence>
<evidence type="ECO:0000313" key="10">
    <source>
        <dbReference type="Proteomes" id="UP000433483"/>
    </source>
</evidence>
<proteinExistence type="predicted"/>
<evidence type="ECO:0000313" key="14">
    <source>
        <dbReference type="Proteomes" id="UP000460718"/>
    </source>
</evidence>
<dbReference type="Proteomes" id="UP000429523">
    <property type="component" value="Unassembled WGS sequence"/>
</dbReference>
<evidence type="ECO:0000313" key="1">
    <source>
        <dbReference type="EMBL" id="KAE8932321.1"/>
    </source>
</evidence>
<dbReference type="EMBL" id="QXGF01000752">
    <property type="protein sequence ID" value="KAE8936060.1"/>
    <property type="molecule type" value="Genomic_DNA"/>
</dbReference>
<evidence type="ECO:0000313" key="7">
    <source>
        <dbReference type="EMBL" id="KAE9225959.1"/>
    </source>
</evidence>
<dbReference type="EMBL" id="QXFW01000572">
    <property type="protein sequence ID" value="KAE9008344.1"/>
    <property type="molecule type" value="Genomic_DNA"/>
</dbReference>
<dbReference type="Proteomes" id="UP000441208">
    <property type="component" value="Unassembled WGS sequence"/>
</dbReference>
<dbReference type="EMBL" id="QXGA01000585">
    <property type="protein sequence ID" value="KAE9143851.1"/>
    <property type="molecule type" value="Genomic_DNA"/>
</dbReference>
<dbReference type="EMBL" id="QXGF01001131">
    <property type="protein sequence ID" value="KAE8932321.1"/>
    <property type="molecule type" value="Genomic_DNA"/>
</dbReference>
<accession>A0A6A3EK91</accession>
<dbReference type="EMBL" id="QXFY01000591">
    <property type="protein sequence ID" value="KAE9340211.1"/>
    <property type="molecule type" value="Genomic_DNA"/>
</dbReference>